<accession>A0A6J6T2W0</accession>
<dbReference type="GO" id="GO:0016491">
    <property type="term" value="F:oxidoreductase activity"/>
    <property type="evidence" value="ECO:0007669"/>
    <property type="project" value="InterPro"/>
</dbReference>
<dbReference type="PANTHER" id="PTHR30543:SF21">
    <property type="entry name" value="NAD(P)H-DEPENDENT FMN REDUCTASE LOT6"/>
    <property type="match status" value="1"/>
</dbReference>
<dbReference type="EMBL" id="CAEZXX010000125">
    <property type="protein sequence ID" value="CAB4719532.1"/>
    <property type="molecule type" value="Genomic_DNA"/>
</dbReference>
<dbReference type="Pfam" id="PF03358">
    <property type="entry name" value="FMN_red"/>
    <property type="match status" value="1"/>
</dbReference>
<dbReference type="AlphaFoldDB" id="A0A6J6T2W0"/>
<name>A0A6J6T2W0_9ZZZZ</name>
<dbReference type="PANTHER" id="PTHR30543">
    <property type="entry name" value="CHROMATE REDUCTASE"/>
    <property type="match status" value="1"/>
</dbReference>
<feature type="domain" description="NADPH-dependent FMN reductase-like" evidence="1">
    <location>
        <begin position="4"/>
        <end position="146"/>
    </location>
</feature>
<sequence length="183" mass="19131">MPFHVLALTGSLRSGSSNTGLIMMAQRLAPGGLQVQFYPGIAHLPFYNADLDQPGVEPESVVAFRAAVRETDAVLLATPEYNGHLPAVLKNAFDWVSKPNGAHALTGKVITSMSSAGGGGGGAVLQYLNTVLPYFGNTVVAEPTIELRKGAAYVTVEGLSTDVKVEALVGERLANLLAALEAR</sequence>
<organism evidence="3">
    <name type="scientific">freshwater metagenome</name>
    <dbReference type="NCBI Taxonomy" id="449393"/>
    <lineage>
        <taxon>unclassified sequences</taxon>
        <taxon>metagenomes</taxon>
        <taxon>ecological metagenomes</taxon>
    </lineage>
</organism>
<proteinExistence type="predicted"/>
<dbReference type="SUPFAM" id="SSF52218">
    <property type="entry name" value="Flavoproteins"/>
    <property type="match status" value="1"/>
</dbReference>
<dbReference type="InterPro" id="IPR005025">
    <property type="entry name" value="FMN_Rdtase-like_dom"/>
</dbReference>
<dbReference type="InterPro" id="IPR029039">
    <property type="entry name" value="Flavoprotein-like_sf"/>
</dbReference>
<dbReference type="EMBL" id="CAEZYY010000003">
    <property type="protein sequence ID" value="CAB4741273.1"/>
    <property type="molecule type" value="Genomic_DNA"/>
</dbReference>
<dbReference type="GO" id="GO:0010181">
    <property type="term" value="F:FMN binding"/>
    <property type="evidence" value="ECO:0007669"/>
    <property type="project" value="TreeGrafter"/>
</dbReference>
<protein>
    <submittedName>
        <fullName evidence="3">Unannotated protein</fullName>
    </submittedName>
</protein>
<evidence type="ECO:0000313" key="3">
    <source>
        <dbReference type="EMBL" id="CAB4741273.1"/>
    </source>
</evidence>
<evidence type="ECO:0000313" key="4">
    <source>
        <dbReference type="EMBL" id="CAB5063392.1"/>
    </source>
</evidence>
<dbReference type="Gene3D" id="3.40.50.360">
    <property type="match status" value="1"/>
</dbReference>
<evidence type="ECO:0000313" key="2">
    <source>
        <dbReference type="EMBL" id="CAB4719532.1"/>
    </source>
</evidence>
<reference evidence="3" key="1">
    <citation type="submission" date="2020-05" db="EMBL/GenBank/DDBJ databases">
        <authorList>
            <person name="Chiriac C."/>
            <person name="Salcher M."/>
            <person name="Ghai R."/>
            <person name="Kavagutti S V."/>
        </authorList>
    </citation>
    <scope>NUCLEOTIDE SEQUENCE</scope>
</reference>
<gene>
    <name evidence="2" type="ORF">UFOPK2602_01637</name>
    <name evidence="3" type="ORF">UFOPK2806_00396</name>
    <name evidence="4" type="ORF">UFOPK4306_01257</name>
</gene>
<evidence type="ECO:0000259" key="1">
    <source>
        <dbReference type="Pfam" id="PF03358"/>
    </source>
</evidence>
<dbReference type="EMBL" id="CAFBQP010000043">
    <property type="protein sequence ID" value="CAB5063392.1"/>
    <property type="molecule type" value="Genomic_DNA"/>
</dbReference>
<dbReference type="GO" id="GO:0005829">
    <property type="term" value="C:cytosol"/>
    <property type="evidence" value="ECO:0007669"/>
    <property type="project" value="TreeGrafter"/>
</dbReference>
<dbReference type="InterPro" id="IPR050712">
    <property type="entry name" value="NAD(P)H-dep_reductase"/>
</dbReference>